<name>A0A8K1CBD8_PYTOL</name>
<evidence type="ECO:0000313" key="2">
    <source>
        <dbReference type="EMBL" id="TMW59883.1"/>
    </source>
</evidence>
<dbReference type="OrthoDB" id="104435at2759"/>
<evidence type="ECO:0000256" key="1">
    <source>
        <dbReference type="SAM" id="Coils"/>
    </source>
</evidence>
<accession>A0A8K1CBD8</accession>
<comment type="caution">
    <text evidence="2">The sequence shown here is derived from an EMBL/GenBank/DDBJ whole genome shotgun (WGS) entry which is preliminary data.</text>
</comment>
<dbReference type="EMBL" id="SPLM01000109">
    <property type="protein sequence ID" value="TMW59883.1"/>
    <property type="molecule type" value="Genomic_DNA"/>
</dbReference>
<reference evidence="2" key="1">
    <citation type="submission" date="2019-03" db="EMBL/GenBank/DDBJ databases">
        <title>Long read genome sequence of the mycoparasitic Pythium oligandrum ATCC 38472 isolated from sugarbeet rhizosphere.</title>
        <authorList>
            <person name="Gaulin E."/>
        </authorList>
    </citation>
    <scope>NUCLEOTIDE SEQUENCE</scope>
    <source>
        <strain evidence="2">ATCC 38472_TT</strain>
    </source>
</reference>
<sequence>MPETRVPLKNPSRERMQAELRQLRVLARDLEQERDALLSKTNAAAPENDEYSHDAVKYEVELRRQAEALNKQLRERLDAQIEVVHRLKEVVDHQVSRAKGAQAALPLCQTRLDPDLFNTFINDIHVGYSMTDSIVNTINWEDETDMRGWKVDTRSSEYNGRSQMVLETQRQFTNLSCPFVRGEGDSKSWKLIIRYFQSLHFKVEELVIQENSVAARYHRMYSYRGRDIQVYLNFMMKRFVEADREVRIWRSRVTGGDDHDAAFVDVAGWMTVQPIEHGNITRLCAHLVPRIFETDEETPMDGVISPHLSDLVSYVLNSMQTEISHANEELGSQ</sequence>
<proteinExistence type="predicted"/>
<protein>
    <submittedName>
        <fullName evidence="2">Uncharacterized protein</fullName>
    </submittedName>
</protein>
<keyword evidence="3" id="KW-1185">Reference proteome</keyword>
<gene>
    <name evidence="2" type="ORF">Poli38472_004952</name>
</gene>
<feature type="coiled-coil region" evidence="1">
    <location>
        <begin position="13"/>
        <end position="90"/>
    </location>
</feature>
<keyword evidence="1" id="KW-0175">Coiled coil</keyword>
<evidence type="ECO:0000313" key="3">
    <source>
        <dbReference type="Proteomes" id="UP000794436"/>
    </source>
</evidence>
<dbReference type="Proteomes" id="UP000794436">
    <property type="component" value="Unassembled WGS sequence"/>
</dbReference>
<organism evidence="2 3">
    <name type="scientific">Pythium oligandrum</name>
    <name type="common">Mycoparasitic fungus</name>
    <dbReference type="NCBI Taxonomy" id="41045"/>
    <lineage>
        <taxon>Eukaryota</taxon>
        <taxon>Sar</taxon>
        <taxon>Stramenopiles</taxon>
        <taxon>Oomycota</taxon>
        <taxon>Peronosporomycetes</taxon>
        <taxon>Pythiales</taxon>
        <taxon>Pythiaceae</taxon>
        <taxon>Pythium</taxon>
    </lineage>
</organism>
<dbReference type="AlphaFoldDB" id="A0A8K1CBD8"/>